<proteinExistence type="inferred from homology"/>
<dbReference type="EC" id="3.5.4.2" evidence="3 8"/>
<dbReference type="SUPFAM" id="SSF51556">
    <property type="entry name" value="Metallo-dependent hydrolases"/>
    <property type="match status" value="1"/>
</dbReference>
<evidence type="ECO:0000256" key="5">
    <source>
        <dbReference type="ARBA" id="ARBA00023211"/>
    </source>
</evidence>
<dbReference type="Gene3D" id="3.20.20.140">
    <property type="entry name" value="Metal-dependent hydrolases"/>
    <property type="match status" value="1"/>
</dbReference>
<dbReference type="Gene3D" id="2.30.40.10">
    <property type="entry name" value="Urease, subunit C, domain 1"/>
    <property type="match status" value="1"/>
</dbReference>
<evidence type="ECO:0000256" key="8">
    <source>
        <dbReference type="HAMAP-Rule" id="MF_01518"/>
    </source>
</evidence>
<dbReference type="InterPro" id="IPR026912">
    <property type="entry name" value="Adenine_deam_C"/>
</dbReference>
<evidence type="ECO:0000259" key="10">
    <source>
        <dbReference type="Pfam" id="PF13382"/>
    </source>
</evidence>
<dbReference type="Proteomes" id="UP000053681">
    <property type="component" value="Unassembled WGS sequence"/>
</dbReference>
<dbReference type="InterPro" id="IPR011059">
    <property type="entry name" value="Metal-dep_hydrolase_composite"/>
</dbReference>
<dbReference type="PANTHER" id="PTHR11113:SF2">
    <property type="entry name" value="ADENINE DEAMINASE"/>
    <property type="match status" value="1"/>
</dbReference>
<dbReference type="FunFam" id="3.20.20.140:FF:000016">
    <property type="entry name" value="Adenine deaminase"/>
    <property type="match status" value="1"/>
</dbReference>
<reference evidence="11 12" key="1">
    <citation type="submission" date="2015-11" db="EMBL/GenBank/DDBJ databases">
        <title>Bacillus caseinolyticus sp nov.</title>
        <authorList>
            <person name="Dastager S.G."/>
            <person name="Mawlankar R."/>
        </authorList>
    </citation>
    <scope>NUCLEOTIDE SEQUENCE [LARGE SCALE GENOMIC DNA]</scope>
    <source>
        <strain evidence="11 12">SGD-V-76</strain>
    </source>
</reference>
<evidence type="ECO:0000256" key="3">
    <source>
        <dbReference type="ARBA" id="ARBA00012782"/>
    </source>
</evidence>
<dbReference type="RefSeq" id="WP_062687285.1">
    <property type="nucleotide sequence ID" value="NZ_KQ758698.1"/>
</dbReference>
<dbReference type="InterPro" id="IPR032466">
    <property type="entry name" value="Metal_Hydrolase"/>
</dbReference>
<feature type="domain" description="Amidohydrolase-related" evidence="9">
    <location>
        <begin position="66"/>
        <end position="340"/>
    </location>
</feature>
<comment type="cofactor">
    <cofactor evidence="1 8">
        <name>Mn(2+)</name>
        <dbReference type="ChEBI" id="CHEBI:29035"/>
    </cofactor>
</comment>
<sequence>MSNHSLKKQIAVANKQIPADLVIKNGRIIDVFTLSVLEADIAIADGMIVGLGEYEGKQIIDATGKYVSPTFIDGHVHIESSMVTPKEFAKLLVPRGVTTVVTDPHEIANVSGEKGIEFMLQNSENLPLEVLINLPSSIPATPFESSGAVLKAEDLRPFFNHERVIGLAEVMDFPAVRDANDDMLAKLQAAKDHQGVIDGHGAGLDATGINIYRTAHISTDHECVTADEALERVQRGMHVLIREGSVAKDLKQLLPAVNERNVRRFLFCTDDKHLDDLLAEGSVDHNVRLAVNEGLDPLMAIQMASLNAAECYGLAQQGAVAPGYKANIMLFDELENIYASTVITNGEVVAKSGQLVVEPANETNEPKDLMHSVNLKSISIEQLQINMKNNKANIIEIIPNQLITNHVVEEVVVENGTFTIDTERDHLKLVVAERHHQTGNIGLGIVKGFQLKDGAIATTIAHDSHNVVAVGTNDRDLLMTIKEMEKTQGGIVLVKDEQVLASLPLSIGGLMSPLPYEQVNKELHVLHEALKGLDISDAFNPLLTLSFLSLPVIPCLKLTDKGLFDFMSFKHIDIEAN</sequence>
<dbReference type="EMBL" id="LNQP01000083">
    <property type="protein sequence ID" value="KSU86468.1"/>
    <property type="molecule type" value="Genomic_DNA"/>
</dbReference>
<dbReference type="HAMAP" id="MF_01518">
    <property type="entry name" value="Adenine_deamin"/>
    <property type="match status" value="1"/>
</dbReference>
<dbReference type="InterPro" id="IPR006679">
    <property type="entry name" value="Adenine_deam"/>
</dbReference>
<name>A0A0V8JHD9_9BACI</name>
<organism evidence="11 12">
    <name type="scientific">Priestia veravalensis</name>
    <dbReference type="NCBI Taxonomy" id="1414648"/>
    <lineage>
        <taxon>Bacteria</taxon>
        <taxon>Bacillati</taxon>
        <taxon>Bacillota</taxon>
        <taxon>Bacilli</taxon>
        <taxon>Bacillales</taxon>
        <taxon>Bacillaceae</taxon>
        <taxon>Priestia</taxon>
    </lineage>
</organism>
<evidence type="ECO:0000256" key="2">
    <source>
        <dbReference type="ARBA" id="ARBA00006773"/>
    </source>
</evidence>
<accession>A0A0V8JHD9</accession>
<evidence type="ECO:0000256" key="4">
    <source>
        <dbReference type="ARBA" id="ARBA00022801"/>
    </source>
</evidence>
<dbReference type="GO" id="GO:0006146">
    <property type="term" value="P:adenine catabolic process"/>
    <property type="evidence" value="ECO:0007669"/>
    <property type="project" value="InterPro"/>
</dbReference>
<evidence type="ECO:0000256" key="6">
    <source>
        <dbReference type="ARBA" id="ARBA00047720"/>
    </source>
</evidence>
<keyword evidence="4 8" id="KW-0378">Hydrolase</keyword>
<dbReference type="Pfam" id="PF01979">
    <property type="entry name" value="Amidohydro_1"/>
    <property type="match status" value="1"/>
</dbReference>
<dbReference type="GO" id="GO:0000034">
    <property type="term" value="F:adenine deaminase activity"/>
    <property type="evidence" value="ECO:0007669"/>
    <property type="project" value="UniProtKB-UniRule"/>
</dbReference>
<evidence type="ECO:0000256" key="7">
    <source>
        <dbReference type="ARBA" id="ARBA00069718"/>
    </source>
</evidence>
<dbReference type="NCBIfam" id="TIGR01178">
    <property type="entry name" value="ade"/>
    <property type="match status" value="1"/>
</dbReference>
<comment type="catalytic activity">
    <reaction evidence="6 8">
        <text>adenine + H2O + H(+) = hypoxanthine + NH4(+)</text>
        <dbReference type="Rhea" id="RHEA:23688"/>
        <dbReference type="ChEBI" id="CHEBI:15377"/>
        <dbReference type="ChEBI" id="CHEBI:15378"/>
        <dbReference type="ChEBI" id="CHEBI:16708"/>
        <dbReference type="ChEBI" id="CHEBI:17368"/>
        <dbReference type="ChEBI" id="CHEBI:28938"/>
        <dbReference type="EC" id="3.5.4.2"/>
    </reaction>
</comment>
<comment type="similarity">
    <text evidence="2 8">Belongs to the metallo-dependent hydrolases superfamily. Adenine deaminase family.</text>
</comment>
<keyword evidence="12" id="KW-1185">Reference proteome</keyword>
<dbReference type="InterPro" id="IPR006680">
    <property type="entry name" value="Amidohydro-rel"/>
</dbReference>
<dbReference type="Pfam" id="PF13382">
    <property type="entry name" value="Adenine_deam_C"/>
    <property type="match status" value="1"/>
</dbReference>
<comment type="caution">
    <text evidence="11">The sequence shown here is derived from an EMBL/GenBank/DDBJ whole genome shotgun (WGS) entry which is preliminary data.</text>
</comment>
<protein>
    <recommendedName>
        <fullName evidence="7 8">Adenine deaminase</fullName>
        <shortName evidence="8">Adenase</shortName>
        <shortName evidence="8">Adenine aminase</shortName>
        <ecNumber evidence="3 8">3.5.4.2</ecNumber>
    </recommendedName>
</protein>
<evidence type="ECO:0000313" key="11">
    <source>
        <dbReference type="EMBL" id="KSU86468.1"/>
    </source>
</evidence>
<gene>
    <name evidence="8" type="primary">ade</name>
    <name evidence="11" type="ORF">AS180_18480</name>
</gene>
<keyword evidence="5 8" id="KW-0464">Manganese</keyword>
<dbReference type="AlphaFoldDB" id="A0A0V8JHD9"/>
<dbReference type="SUPFAM" id="SSF51338">
    <property type="entry name" value="Composite domain of metallo-dependent hydrolases"/>
    <property type="match status" value="1"/>
</dbReference>
<evidence type="ECO:0000259" key="9">
    <source>
        <dbReference type="Pfam" id="PF01979"/>
    </source>
</evidence>
<evidence type="ECO:0000313" key="12">
    <source>
        <dbReference type="Proteomes" id="UP000053681"/>
    </source>
</evidence>
<dbReference type="CDD" id="cd01295">
    <property type="entry name" value="AdeC"/>
    <property type="match status" value="1"/>
</dbReference>
<dbReference type="PANTHER" id="PTHR11113">
    <property type="entry name" value="N-ACETYLGLUCOSAMINE-6-PHOSPHATE DEACETYLASE"/>
    <property type="match status" value="1"/>
</dbReference>
<feature type="domain" description="Adenine deaminase C-terminal" evidence="10">
    <location>
        <begin position="401"/>
        <end position="570"/>
    </location>
</feature>
<evidence type="ECO:0000256" key="1">
    <source>
        <dbReference type="ARBA" id="ARBA00001936"/>
    </source>
</evidence>